<evidence type="ECO:0000256" key="1">
    <source>
        <dbReference type="ARBA" id="ARBA00000185"/>
    </source>
</evidence>
<keyword evidence="6" id="KW-0799">Topoisomerase</keyword>
<evidence type="ECO:0000256" key="6">
    <source>
        <dbReference type="ARBA" id="ARBA00023029"/>
    </source>
</evidence>
<dbReference type="SUPFAM" id="SSF55874">
    <property type="entry name" value="ATPase domain of HSP90 chaperone/DNA topoisomerase II/histidine kinase"/>
    <property type="match status" value="1"/>
</dbReference>
<gene>
    <name evidence="11" type="ORF">NIIDMKKI_76570</name>
</gene>
<dbReference type="InterPro" id="IPR036890">
    <property type="entry name" value="HATPase_C_sf"/>
</dbReference>
<dbReference type="CDD" id="cd16928">
    <property type="entry name" value="HATPase_GyrB-like"/>
    <property type="match status" value="1"/>
</dbReference>
<feature type="compositionally biased region" description="Low complexity" evidence="9">
    <location>
        <begin position="259"/>
        <end position="279"/>
    </location>
</feature>
<evidence type="ECO:0000256" key="3">
    <source>
        <dbReference type="ARBA" id="ARBA00012895"/>
    </source>
</evidence>
<dbReference type="AlphaFoldDB" id="A0A7G1IN94"/>
<dbReference type="InterPro" id="IPR001241">
    <property type="entry name" value="Topo_IIA"/>
</dbReference>
<evidence type="ECO:0000259" key="10">
    <source>
        <dbReference type="SMART" id="SM00387"/>
    </source>
</evidence>
<evidence type="ECO:0000256" key="4">
    <source>
        <dbReference type="ARBA" id="ARBA00022741"/>
    </source>
</evidence>
<evidence type="ECO:0000256" key="8">
    <source>
        <dbReference type="ARBA" id="ARBA00023235"/>
    </source>
</evidence>
<dbReference type="SMART" id="SM00387">
    <property type="entry name" value="HATPase_c"/>
    <property type="match status" value="1"/>
</dbReference>
<keyword evidence="7" id="KW-0238">DNA-binding</keyword>
<proteinExistence type="inferred from homology"/>
<feature type="region of interest" description="Disordered" evidence="9">
    <location>
        <begin position="258"/>
        <end position="323"/>
    </location>
</feature>
<keyword evidence="12" id="KW-1185">Reference proteome</keyword>
<dbReference type="Pfam" id="PF02518">
    <property type="entry name" value="HATPase_c"/>
    <property type="match status" value="1"/>
</dbReference>
<dbReference type="PANTHER" id="PTHR45866">
    <property type="entry name" value="DNA GYRASE/TOPOISOMERASE SUBUNIT B"/>
    <property type="match status" value="1"/>
</dbReference>
<dbReference type="GO" id="GO:0006265">
    <property type="term" value="P:DNA topological change"/>
    <property type="evidence" value="ECO:0007669"/>
    <property type="project" value="InterPro"/>
</dbReference>
<evidence type="ECO:0000313" key="11">
    <source>
        <dbReference type="EMBL" id="BCI92451.1"/>
    </source>
</evidence>
<feature type="domain" description="Histidine kinase/HSP90-like ATPase" evidence="10">
    <location>
        <begin position="37"/>
        <end position="179"/>
    </location>
</feature>
<dbReference type="EC" id="5.6.2.2" evidence="3"/>
<dbReference type="FunFam" id="3.30.565.10:FF:000002">
    <property type="entry name" value="DNA gyrase subunit B"/>
    <property type="match status" value="1"/>
</dbReference>
<dbReference type="GO" id="GO:0003677">
    <property type="term" value="F:DNA binding"/>
    <property type="evidence" value="ECO:0007669"/>
    <property type="project" value="UniProtKB-KW"/>
</dbReference>
<comment type="similarity">
    <text evidence="2">Belongs to the type II topoisomerase GyrB family.</text>
</comment>
<name>A0A7G1IN94_MYCKA</name>
<evidence type="ECO:0000256" key="7">
    <source>
        <dbReference type="ARBA" id="ARBA00023125"/>
    </source>
</evidence>
<evidence type="ECO:0000256" key="9">
    <source>
        <dbReference type="SAM" id="MobiDB-lite"/>
    </source>
</evidence>
<keyword evidence="8" id="KW-0413">Isomerase</keyword>
<dbReference type="PANTHER" id="PTHR45866:SF1">
    <property type="entry name" value="DNA GYRASE SUBUNIT B, MITOCHONDRIAL"/>
    <property type="match status" value="1"/>
</dbReference>
<dbReference type="InterPro" id="IPR000565">
    <property type="entry name" value="Topo_IIA_B"/>
</dbReference>
<organism evidence="11 12">
    <name type="scientific">Mycobacterium kansasii</name>
    <dbReference type="NCBI Taxonomy" id="1768"/>
    <lineage>
        <taxon>Bacteria</taxon>
        <taxon>Bacillati</taxon>
        <taxon>Actinomycetota</taxon>
        <taxon>Actinomycetes</taxon>
        <taxon>Mycobacteriales</taxon>
        <taxon>Mycobacteriaceae</taxon>
        <taxon>Mycobacterium</taxon>
    </lineage>
</organism>
<dbReference type="Proteomes" id="UP000516380">
    <property type="component" value="Chromosome"/>
</dbReference>
<dbReference type="Gene3D" id="3.30.565.10">
    <property type="entry name" value="Histidine kinase-like ATPase, C-terminal domain"/>
    <property type="match status" value="1"/>
</dbReference>
<evidence type="ECO:0000313" key="12">
    <source>
        <dbReference type="Proteomes" id="UP000516380"/>
    </source>
</evidence>
<keyword evidence="4" id="KW-0547">Nucleotide-binding</keyword>
<keyword evidence="5" id="KW-0067">ATP-binding</keyword>
<reference evidence="11 12" key="1">
    <citation type="submission" date="2020-07" db="EMBL/GenBank/DDBJ databases">
        <title>Mycobacterium kansasii (former subtype) with zoonotic potential isolated from diseased indoor pet cat, Japan.</title>
        <authorList>
            <person name="Fukano H."/>
            <person name="Terazono T."/>
            <person name="Hoshino Y."/>
        </authorList>
    </citation>
    <scope>NUCLEOTIDE SEQUENCE [LARGE SCALE GENOMIC DNA]</scope>
    <source>
        <strain evidence="11 12">Kuro-I</strain>
    </source>
</reference>
<dbReference type="PRINTS" id="PR01159">
    <property type="entry name" value="DNAGYRASEB"/>
</dbReference>
<dbReference type="SMART" id="SM00433">
    <property type="entry name" value="TOP2c"/>
    <property type="match status" value="1"/>
</dbReference>
<evidence type="ECO:0000256" key="2">
    <source>
        <dbReference type="ARBA" id="ARBA00010708"/>
    </source>
</evidence>
<sequence>MAAQKKKAQDEYGAASITILEGLEAVRKRPGMYIGSTGERGLHHLIWEVVDNAVDEAMAGYAATVSVVLLEDGGVEVADDGRGIPVAMHASGIPTVDVVMTQLHAGGKFDSDAYAISGGLHGVGVSVVNALSTRLEVEIKRDGHEWSQVYEKSEPMGLKQGAPTKKTGTTVRFWADPNVFETTEYDFETVARRLQEMAFLNKGLTINLTDQRVTQDEVVDEVVSDVAEAPKSASEKAAESAAPHKVKKRTFHYPGVWLTSSSTSTGPRTPSTAASSTSPVRDPATKWRSRCSGMPAIRSRCIPSPTPSTPTRVGPTKRGSAAR</sequence>
<dbReference type="GO" id="GO:0005524">
    <property type="term" value="F:ATP binding"/>
    <property type="evidence" value="ECO:0007669"/>
    <property type="project" value="UniProtKB-KW"/>
</dbReference>
<comment type="catalytic activity">
    <reaction evidence="1">
        <text>ATP-dependent breakage, passage and rejoining of double-stranded DNA.</text>
        <dbReference type="EC" id="5.6.2.2"/>
    </reaction>
</comment>
<accession>A0A7G1IN94</accession>
<dbReference type="PRINTS" id="PR00418">
    <property type="entry name" value="TPI2FAMILY"/>
</dbReference>
<dbReference type="GO" id="GO:0003918">
    <property type="term" value="F:DNA topoisomerase type II (double strand cut, ATP-hydrolyzing) activity"/>
    <property type="evidence" value="ECO:0007669"/>
    <property type="project" value="UniProtKB-EC"/>
</dbReference>
<protein>
    <recommendedName>
        <fullName evidence="3">DNA topoisomerase (ATP-hydrolyzing)</fullName>
        <ecNumber evidence="3">5.6.2.2</ecNumber>
    </recommendedName>
</protein>
<dbReference type="InterPro" id="IPR003594">
    <property type="entry name" value="HATPase_dom"/>
</dbReference>
<dbReference type="EMBL" id="AP023343">
    <property type="protein sequence ID" value="BCI92451.1"/>
    <property type="molecule type" value="Genomic_DNA"/>
</dbReference>
<evidence type="ECO:0000256" key="5">
    <source>
        <dbReference type="ARBA" id="ARBA00022840"/>
    </source>
</evidence>